<evidence type="ECO:0000313" key="11">
    <source>
        <dbReference type="Proteomes" id="UP001304243"/>
    </source>
</evidence>
<dbReference type="GO" id="GO:0031499">
    <property type="term" value="C:TRAMP complex"/>
    <property type="evidence" value="ECO:0007669"/>
    <property type="project" value="TreeGrafter"/>
</dbReference>
<evidence type="ECO:0000256" key="8">
    <source>
        <dbReference type="SAM" id="MobiDB-lite"/>
    </source>
</evidence>
<dbReference type="SMART" id="SM00343">
    <property type="entry name" value="ZnF_C2HC"/>
    <property type="match status" value="2"/>
</dbReference>
<dbReference type="GeneID" id="89953355"/>
<dbReference type="GO" id="GO:0071039">
    <property type="term" value="P:nuclear polyadenylation-dependent CUT catabolic process"/>
    <property type="evidence" value="ECO:0007669"/>
    <property type="project" value="TreeGrafter"/>
</dbReference>
<dbReference type="GO" id="GO:0003723">
    <property type="term" value="F:RNA binding"/>
    <property type="evidence" value="ECO:0007669"/>
    <property type="project" value="TreeGrafter"/>
</dbReference>
<protein>
    <recommendedName>
        <fullName evidence="9">CCHC-type domain-containing protein</fullName>
    </recommendedName>
</protein>
<evidence type="ECO:0000256" key="7">
    <source>
        <dbReference type="PROSITE-ProRule" id="PRU00047"/>
    </source>
</evidence>
<dbReference type="InterPro" id="IPR051644">
    <property type="entry name" value="TRAMP_AT-DNA-binding"/>
</dbReference>
<dbReference type="InterPro" id="IPR001878">
    <property type="entry name" value="Znf_CCHC"/>
</dbReference>
<accession>A0AAN7DMK0</accession>
<proteinExistence type="predicted"/>
<dbReference type="GO" id="GO:0071031">
    <property type="term" value="P:nuclear mRNA surveillance of mRNA 3'-end processing"/>
    <property type="evidence" value="ECO:0007669"/>
    <property type="project" value="TreeGrafter"/>
</dbReference>
<keyword evidence="2" id="KW-0479">Metal-binding</keyword>
<sequence length="642" mass="72951">MHGEVVPASNDNGYLLDISKIPNKTEQQHLQTFDQQYKASNFFGIKFLGKNAQRYIEVYPNNEIVDRFVTEGILYESEQSKIQLFPCKAIDGEGKLIQLSLRDIPFLPQAQLVEELSKALGIFGPRSELRAVYGKTASEAEEFCHANFPDMATWCRYCHEEGHTKFECPKALARIICYNCNNVGHRQDTCPKPKKGSSDREFKKARKIPSTTSSAEADKSKWAPSNIQNSDAGKPQPQGQRQQHQDQQLGTTSSDQTTTVTRTILKPEFTAEKQAGPTDQTNTPEVKPMSKDVDTDDDDYMPSASESENEAELMSDIEATDDEVANLQREQEEHPAHMTFDNGDSNTNDNTTVASPANYNDSTAHHQKFLVKVGHPQTQSSYLHHIRLQQFNIVSFQETHATDTTITIIELQLQAKQYLWTYYCGIASFSSDFILTKIATSHLYDSDRYTLCKVHHPHNFYEPFYILNLYAPATSDSRPRQEFFKSIYSLLSTLSETIDLERLLISGDFNYDYVRDITNATRIVKTLRNWLGYLDQHFHNRLILNDMDSVPTYQHALSTIDFIYAGHALRHLLSDANVGFIPPSWSDHAILEVTLKLGKSKLGPGLWRGNPCYANNPTFRKQLKEKINTAMDTIDVDMTPQE</sequence>
<organism evidence="10 11">
    <name type="scientific">Mucor velutinosus</name>
    <dbReference type="NCBI Taxonomy" id="708070"/>
    <lineage>
        <taxon>Eukaryota</taxon>
        <taxon>Fungi</taxon>
        <taxon>Fungi incertae sedis</taxon>
        <taxon>Mucoromycota</taxon>
        <taxon>Mucoromycotina</taxon>
        <taxon>Mucoromycetes</taxon>
        <taxon>Mucorales</taxon>
        <taxon>Mucorineae</taxon>
        <taxon>Mucoraceae</taxon>
        <taxon>Mucor</taxon>
    </lineage>
</organism>
<feature type="compositionally biased region" description="Basic and acidic residues" evidence="8">
    <location>
        <begin position="188"/>
        <end position="202"/>
    </location>
</feature>
<gene>
    <name evidence="10" type="ORF">ATC70_009669</name>
</gene>
<comment type="subcellular location">
    <subcellularLocation>
        <location evidence="1">Nucleus</location>
    </subcellularLocation>
</comment>
<evidence type="ECO:0000259" key="9">
    <source>
        <dbReference type="PROSITE" id="PS50158"/>
    </source>
</evidence>
<evidence type="ECO:0000313" key="10">
    <source>
        <dbReference type="EMBL" id="KAK4519433.1"/>
    </source>
</evidence>
<dbReference type="InterPro" id="IPR036875">
    <property type="entry name" value="Znf_CCHC_sf"/>
</dbReference>
<dbReference type="Proteomes" id="UP001304243">
    <property type="component" value="Unassembled WGS sequence"/>
</dbReference>
<dbReference type="EMBL" id="JASEJX010000012">
    <property type="protein sequence ID" value="KAK4519433.1"/>
    <property type="molecule type" value="Genomic_DNA"/>
</dbReference>
<evidence type="ECO:0000256" key="3">
    <source>
        <dbReference type="ARBA" id="ARBA00022737"/>
    </source>
</evidence>
<dbReference type="GO" id="GO:0008270">
    <property type="term" value="F:zinc ion binding"/>
    <property type="evidence" value="ECO:0007669"/>
    <property type="project" value="UniProtKB-KW"/>
</dbReference>
<dbReference type="GO" id="GO:0071036">
    <property type="term" value="P:nuclear polyadenylation-dependent snoRNA catabolic process"/>
    <property type="evidence" value="ECO:0007669"/>
    <property type="project" value="TreeGrafter"/>
</dbReference>
<dbReference type="AlphaFoldDB" id="A0AAN7DMK0"/>
<dbReference type="InterPro" id="IPR036691">
    <property type="entry name" value="Endo/exonu/phosph_ase_sf"/>
</dbReference>
<dbReference type="PANTHER" id="PTHR46543:SF1">
    <property type="entry name" value="ZINC FINGER CCHC DOMAIN-CONTAINING PROTEIN 7"/>
    <property type="match status" value="1"/>
</dbReference>
<dbReference type="PANTHER" id="PTHR46543">
    <property type="entry name" value="ZINC FINGER CCHC DOMAIN-CONTAINING PROTEIN 7"/>
    <property type="match status" value="1"/>
</dbReference>
<feature type="region of interest" description="Disordered" evidence="8">
    <location>
        <begin position="188"/>
        <end position="313"/>
    </location>
</feature>
<evidence type="ECO:0000256" key="6">
    <source>
        <dbReference type="ARBA" id="ARBA00023242"/>
    </source>
</evidence>
<keyword evidence="5" id="KW-0862">Zinc</keyword>
<dbReference type="SUPFAM" id="SSF56219">
    <property type="entry name" value="DNase I-like"/>
    <property type="match status" value="1"/>
</dbReference>
<dbReference type="GO" id="GO:0071038">
    <property type="term" value="P:TRAMP-dependent tRNA surveillance pathway"/>
    <property type="evidence" value="ECO:0007669"/>
    <property type="project" value="TreeGrafter"/>
</dbReference>
<keyword evidence="4 7" id="KW-0863">Zinc-finger</keyword>
<dbReference type="PROSITE" id="PS50158">
    <property type="entry name" value="ZF_CCHC"/>
    <property type="match status" value="1"/>
</dbReference>
<feature type="domain" description="CCHC-type" evidence="9">
    <location>
        <begin position="177"/>
        <end position="192"/>
    </location>
</feature>
<feature type="compositionally biased region" description="Low complexity" evidence="8">
    <location>
        <begin position="236"/>
        <end position="263"/>
    </location>
</feature>
<evidence type="ECO:0000256" key="5">
    <source>
        <dbReference type="ARBA" id="ARBA00022833"/>
    </source>
</evidence>
<comment type="caution">
    <text evidence="10">The sequence shown here is derived from an EMBL/GenBank/DDBJ whole genome shotgun (WGS) entry which is preliminary data.</text>
</comment>
<reference evidence="10 11" key="1">
    <citation type="submission" date="2022-11" db="EMBL/GenBank/DDBJ databases">
        <title>Mucor velutinosus strain NIH1002 WGS.</title>
        <authorList>
            <person name="Subramanian P."/>
            <person name="Mullikin J.C."/>
            <person name="Segre J.A."/>
            <person name="Zelazny A.M."/>
        </authorList>
    </citation>
    <scope>NUCLEOTIDE SEQUENCE [LARGE SCALE GENOMIC DNA]</scope>
    <source>
        <strain evidence="10 11">NIH1002</strain>
    </source>
</reference>
<dbReference type="SUPFAM" id="SSF57756">
    <property type="entry name" value="Retrovirus zinc finger-like domains"/>
    <property type="match status" value="1"/>
</dbReference>
<keyword evidence="3" id="KW-0677">Repeat</keyword>
<dbReference type="Gene3D" id="4.10.60.10">
    <property type="entry name" value="Zinc finger, CCHC-type"/>
    <property type="match status" value="1"/>
</dbReference>
<keyword evidence="6" id="KW-0539">Nucleus</keyword>
<evidence type="ECO:0000256" key="2">
    <source>
        <dbReference type="ARBA" id="ARBA00022723"/>
    </source>
</evidence>
<evidence type="ECO:0000256" key="4">
    <source>
        <dbReference type="ARBA" id="ARBA00022771"/>
    </source>
</evidence>
<dbReference type="GO" id="GO:0071035">
    <property type="term" value="P:nuclear polyadenylation-dependent rRNA catabolic process"/>
    <property type="evidence" value="ECO:0007669"/>
    <property type="project" value="TreeGrafter"/>
</dbReference>
<name>A0AAN7DMK0_9FUNG</name>
<keyword evidence="11" id="KW-1185">Reference proteome</keyword>
<dbReference type="GO" id="GO:0071037">
    <property type="term" value="P:nuclear polyadenylation-dependent snRNA catabolic process"/>
    <property type="evidence" value="ECO:0007669"/>
    <property type="project" value="TreeGrafter"/>
</dbReference>
<dbReference type="RefSeq" id="XP_064686099.1">
    <property type="nucleotide sequence ID" value="XM_064828897.1"/>
</dbReference>
<evidence type="ECO:0000256" key="1">
    <source>
        <dbReference type="ARBA" id="ARBA00004123"/>
    </source>
</evidence>
<dbReference type="Gene3D" id="3.60.10.10">
    <property type="entry name" value="Endonuclease/exonuclease/phosphatase"/>
    <property type="match status" value="1"/>
</dbReference>